<evidence type="ECO:0000313" key="12">
    <source>
        <dbReference type="Proteomes" id="UP001595904"/>
    </source>
</evidence>
<keyword evidence="5 6" id="KW-0326">Glycosidase</keyword>
<evidence type="ECO:0000256" key="3">
    <source>
        <dbReference type="ARBA" id="ARBA00022801"/>
    </source>
</evidence>
<dbReference type="InterPro" id="IPR036116">
    <property type="entry name" value="FN3_sf"/>
</dbReference>
<dbReference type="CDD" id="cd00063">
    <property type="entry name" value="FN3"/>
    <property type="match status" value="1"/>
</dbReference>
<comment type="similarity">
    <text evidence="1">Belongs to the glycosyl hydrolase 18 family. Chitinase class II subfamily.</text>
</comment>
<evidence type="ECO:0000259" key="9">
    <source>
        <dbReference type="PROSITE" id="PS50853"/>
    </source>
</evidence>
<dbReference type="EMBL" id="JBHSDU010000015">
    <property type="protein sequence ID" value="MFC4314180.1"/>
    <property type="molecule type" value="Genomic_DNA"/>
</dbReference>
<feature type="region of interest" description="Disordered" evidence="7">
    <location>
        <begin position="169"/>
        <end position="192"/>
    </location>
</feature>
<accession>A0ABV8T3U3</accession>
<evidence type="ECO:0000256" key="5">
    <source>
        <dbReference type="ARBA" id="ARBA00023295"/>
    </source>
</evidence>
<dbReference type="InterPro" id="IPR001223">
    <property type="entry name" value="Glyco_hydro18_cat"/>
</dbReference>
<gene>
    <name evidence="11" type="ORF">ACFPN2_34235</name>
</gene>
<dbReference type="SUPFAM" id="SSF49265">
    <property type="entry name" value="Fibronectin type III"/>
    <property type="match status" value="1"/>
</dbReference>
<dbReference type="PROSITE" id="PS01095">
    <property type="entry name" value="GH18_1"/>
    <property type="match status" value="1"/>
</dbReference>
<dbReference type="Gene3D" id="2.10.10.20">
    <property type="entry name" value="Carbohydrate-binding module superfamily 5/12"/>
    <property type="match status" value="1"/>
</dbReference>
<evidence type="ECO:0000259" key="10">
    <source>
        <dbReference type="PROSITE" id="PS51910"/>
    </source>
</evidence>
<dbReference type="Gene3D" id="2.60.40.10">
    <property type="entry name" value="Immunoglobulins"/>
    <property type="match status" value="1"/>
</dbReference>
<dbReference type="CDD" id="cd12214">
    <property type="entry name" value="ChiA1_BD"/>
    <property type="match status" value="1"/>
</dbReference>
<keyword evidence="12" id="KW-1185">Reference proteome</keyword>
<evidence type="ECO:0000256" key="1">
    <source>
        <dbReference type="ARBA" id="ARBA00009121"/>
    </source>
</evidence>
<dbReference type="InterPro" id="IPR001579">
    <property type="entry name" value="Glyco_hydro_18_chit_AS"/>
</dbReference>
<dbReference type="InterPro" id="IPR050542">
    <property type="entry name" value="Glycosyl_Hydrlase18_Chitinase"/>
</dbReference>
<dbReference type="SMART" id="SM00636">
    <property type="entry name" value="Glyco_18"/>
    <property type="match status" value="1"/>
</dbReference>
<feature type="domain" description="Fibronectin type-III" evidence="9">
    <location>
        <begin position="98"/>
        <end position="183"/>
    </location>
</feature>
<dbReference type="InterPro" id="IPR013783">
    <property type="entry name" value="Ig-like_fold"/>
</dbReference>
<feature type="signal peptide" evidence="8">
    <location>
        <begin position="1"/>
        <end position="30"/>
    </location>
</feature>
<comment type="caution">
    <text evidence="11">The sequence shown here is derived from an EMBL/GenBank/DDBJ whole genome shotgun (WGS) entry which is preliminary data.</text>
</comment>
<dbReference type="SUPFAM" id="SSF51445">
    <property type="entry name" value="(Trans)glycosidases"/>
    <property type="match status" value="1"/>
</dbReference>
<dbReference type="Gene3D" id="3.20.20.80">
    <property type="entry name" value="Glycosidases"/>
    <property type="match status" value="1"/>
</dbReference>
<sequence length="525" mass="55719">MNPTLARNQRWLLSLLLLAAMTLFFSVSHAQSIPAWAPNTAYAVNSKVTYQGSVYQCRQAHTSLVTWEPINTPALWLNIGADTGGGGGGGGDTQAPTAPRNVRITGTTSSSVSLAWDAATDNVGVTRYDIVQNAATLTGSAATTFTSSGLSPSTTYTYSVRARDAAGNLSPASNQVSATTLPTNTGGGGGGPVPGRTFVGYWHNFENGSGFIKLRDVSRDFDVINLSFAESAPGSRSLIQFVPDTRTSAAEIQSDVALLKREGKKVLLSIGGANTVVELNNETDKQNFINSVANIITLYGLNGVDIDFEGSSLSLNAGDLDFRSPTTPKVVNLISALRTLKSRFGSDFILSMAPETFYVQVGFQAYGGAAGAYLPVIHGVRDILTFIHVQHYNTGTVLGLDGVAYASATADFQVAMAEMLMTGFPVAGNPDRFFPALRPDQVMIGLPSSPQAAGSGYTPPAEVAKAINYLVRGQSFGGRYVLRNPGGYNNFRGVMTFSINWDRFNGFVFSRGVRPVLNSLPAVTR</sequence>
<keyword evidence="3 6" id="KW-0378">Hydrolase</keyword>
<evidence type="ECO:0000256" key="2">
    <source>
        <dbReference type="ARBA" id="ARBA00012729"/>
    </source>
</evidence>
<dbReference type="EC" id="3.2.1.14" evidence="2"/>
<organism evidence="11 12">
    <name type="scientific">Steroidobacter flavus</name>
    <dbReference type="NCBI Taxonomy" id="1842136"/>
    <lineage>
        <taxon>Bacteria</taxon>
        <taxon>Pseudomonadati</taxon>
        <taxon>Pseudomonadota</taxon>
        <taxon>Gammaproteobacteria</taxon>
        <taxon>Steroidobacterales</taxon>
        <taxon>Steroidobacteraceae</taxon>
        <taxon>Steroidobacter</taxon>
    </lineage>
</organism>
<dbReference type="PANTHER" id="PTHR45708">
    <property type="entry name" value="ENDOCHITINASE"/>
    <property type="match status" value="1"/>
</dbReference>
<dbReference type="PANTHER" id="PTHR45708:SF49">
    <property type="entry name" value="ENDOCHITINASE"/>
    <property type="match status" value="1"/>
</dbReference>
<dbReference type="Pfam" id="PF00704">
    <property type="entry name" value="Glyco_hydro_18"/>
    <property type="match status" value="1"/>
</dbReference>
<keyword evidence="4" id="KW-0119">Carbohydrate metabolism</keyword>
<dbReference type="RefSeq" id="WP_380605149.1">
    <property type="nucleotide sequence ID" value="NZ_JBHSDU010000015.1"/>
</dbReference>
<dbReference type="SMART" id="SM00495">
    <property type="entry name" value="ChtBD3"/>
    <property type="match status" value="1"/>
</dbReference>
<dbReference type="InterPro" id="IPR011583">
    <property type="entry name" value="Chitinase_II/V-like_cat"/>
</dbReference>
<protein>
    <recommendedName>
        <fullName evidence="2">chitinase</fullName>
        <ecNumber evidence="2">3.2.1.14</ecNumber>
    </recommendedName>
</protein>
<evidence type="ECO:0000313" key="11">
    <source>
        <dbReference type="EMBL" id="MFC4314180.1"/>
    </source>
</evidence>
<dbReference type="InterPro" id="IPR036573">
    <property type="entry name" value="CBM_sf_5/12"/>
</dbReference>
<dbReference type="CDD" id="cd02871">
    <property type="entry name" value="GH18_chitinase_D-like"/>
    <property type="match status" value="1"/>
</dbReference>
<dbReference type="PROSITE" id="PS51910">
    <property type="entry name" value="GH18_2"/>
    <property type="match status" value="1"/>
</dbReference>
<dbReference type="InterPro" id="IPR017853">
    <property type="entry name" value="GH"/>
</dbReference>
<dbReference type="SMART" id="SM00060">
    <property type="entry name" value="FN3"/>
    <property type="match status" value="1"/>
</dbReference>
<dbReference type="Pfam" id="PF00041">
    <property type="entry name" value="fn3"/>
    <property type="match status" value="1"/>
</dbReference>
<dbReference type="PROSITE" id="PS50853">
    <property type="entry name" value="FN3"/>
    <property type="match status" value="1"/>
</dbReference>
<evidence type="ECO:0000256" key="7">
    <source>
        <dbReference type="SAM" id="MobiDB-lite"/>
    </source>
</evidence>
<evidence type="ECO:0000256" key="6">
    <source>
        <dbReference type="RuleBase" id="RU000489"/>
    </source>
</evidence>
<feature type="chain" id="PRO_5047342445" description="chitinase" evidence="8">
    <location>
        <begin position="31"/>
        <end position="525"/>
    </location>
</feature>
<feature type="domain" description="GH18" evidence="10">
    <location>
        <begin position="196"/>
        <end position="520"/>
    </location>
</feature>
<keyword evidence="8" id="KW-0732">Signal</keyword>
<reference evidence="12" key="1">
    <citation type="journal article" date="2019" name="Int. J. Syst. Evol. Microbiol.">
        <title>The Global Catalogue of Microorganisms (GCM) 10K type strain sequencing project: providing services to taxonomists for standard genome sequencing and annotation.</title>
        <authorList>
            <consortium name="The Broad Institute Genomics Platform"/>
            <consortium name="The Broad Institute Genome Sequencing Center for Infectious Disease"/>
            <person name="Wu L."/>
            <person name="Ma J."/>
        </authorList>
    </citation>
    <scope>NUCLEOTIDE SEQUENCE [LARGE SCALE GENOMIC DNA]</scope>
    <source>
        <strain evidence="12">CGMCC 1.10759</strain>
    </source>
</reference>
<dbReference type="InterPro" id="IPR003961">
    <property type="entry name" value="FN3_dom"/>
</dbReference>
<dbReference type="SUPFAM" id="SSF51055">
    <property type="entry name" value="Carbohydrate binding domain"/>
    <property type="match status" value="1"/>
</dbReference>
<dbReference type="Proteomes" id="UP001595904">
    <property type="component" value="Unassembled WGS sequence"/>
</dbReference>
<proteinExistence type="inferred from homology"/>
<evidence type="ECO:0000256" key="4">
    <source>
        <dbReference type="ARBA" id="ARBA00023277"/>
    </source>
</evidence>
<name>A0ABV8T3U3_9GAMM</name>
<evidence type="ECO:0000256" key="8">
    <source>
        <dbReference type="SAM" id="SignalP"/>
    </source>
</evidence>
<dbReference type="Pfam" id="PF02839">
    <property type="entry name" value="CBM_5_12"/>
    <property type="match status" value="1"/>
</dbReference>
<dbReference type="InterPro" id="IPR003610">
    <property type="entry name" value="CBM5/12"/>
</dbReference>